<evidence type="ECO:0000259" key="5">
    <source>
        <dbReference type="Pfam" id="PF00733"/>
    </source>
</evidence>
<dbReference type="KEGG" id="salj:SMD11_6881"/>
<keyword evidence="3" id="KW-0061">Asparagine biosynthesis</keyword>
<comment type="pathway">
    <text evidence="1">Amino-acid biosynthesis; L-asparagine biosynthesis; L-asparagine from L-aspartate (L-Gln route): step 1/1.</text>
</comment>
<dbReference type="EC" id="6.3.5.4" evidence="2"/>
<organism evidence="6 7">
    <name type="scientific">Streptomyces albireticuli</name>
    <dbReference type="NCBI Taxonomy" id="1940"/>
    <lineage>
        <taxon>Bacteria</taxon>
        <taxon>Bacillati</taxon>
        <taxon>Actinomycetota</taxon>
        <taxon>Actinomycetes</taxon>
        <taxon>Kitasatosporales</taxon>
        <taxon>Streptomycetaceae</taxon>
        <taxon>Streptomyces</taxon>
    </lineage>
</organism>
<dbReference type="GO" id="GO:0004066">
    <property type="term" value="F:asparagine synthase (glutamine-hydrolyzing) activity"/>
    <property type="evidence" value="ECO:0007669"/>
    <property type="project" value="UniProtKB-EC"/>
</dbReference>
<evidence type="ECO:0000256" key="3">
    <source>
        <dbReference type="ARBA" id="ARBA00022888"/>
    </source>
</evidence>
<dbReference type="AlphaFoldDB" id="A0A1Z2LDS2"/>
<protein>
    <recommendedName>
        <fullName evidence="2">asparagine synthase (glutamine-hydrolyzing)</fullName>
        <ecNumber evidence="2">6.3.5.4</ecNumber>
    </recommendedName>
</protein>
<comment type="catalytic activity">
    <reaction evidence="4">
        <text>L-aspartate + L-glutamine + ATP + H2O = L-asparagine + L-glutamate + AMP + diphosphate + H(+)</text>
        <dbReference type="Rhea" id="RHEA:12228"/>
        <dbReference type="ChEBI" id="CHEBI:15377"/>
        <dbReference type="ChEBI" id="CHEBI:15378"/>
        <dbReference type="ChEBI" id="CHEBI:29985"/>
        <dbReference type="ChEBI" id="CHEBI:29991"/>
        <dbReference type="ChEBI" id="CHEBI:30616"/>
        <dbReference type="ChEBI" id="CHEBI:33019"/>
        <dbReference type="ChEBI" id="CHEBI:58048"/>
        <dbReference type="ChEBI" id="CHEBI:58359"/>
        <dbReference type="ChEBI" id="CHEBI:456215"/>
        <dbReference type="EC" id="6.3.5.4"/>
    </reaction>
</comment>
<accession>A0A1Z2LDS2</accession>
<dbReference type="PANTHER" id="PTHR43284:SF1">
    <property type="entry name" value="ASPARAGINE SYNTHETASE"/>
    <property type="match status" value="1"/>
</dbReference>
<reference evidence="6 7" key="1">
    <citation type="submission" date="2017-06" db="EMBL/GenBank/DDBJ databases">
        <title>Streptomyces albireticuli Genome sequencing and assembly.</title>
        <authorList>
            <person name="Wang Y."/>
            <person name="Du B."/>
            <person name="Ding Y."/>
            <person name="Liu H."/>
            <person name="Hou Q."/>
            <person name="Liu K."/>
            <person name="Yao L."/>
            <person name="Wang C."/>
        </authorList>
    </citation>
    <scope>NUCLEOTIDE SEQUENCE [LARGE SCALE GENOMIC DNA]</scope>
    <source>
        <strain evidence="6 7">MDJK11</strain>
    </source>
</reference>
<evidence type="ECO:0000256" key="1">
    <source>
        <dbReference type="ARBA" id="ARBA00005187"/>
    </source>
</evidence>
<sequence length="633" mass="67712">MAGDVWFVVLPDGDSGSAAARLLSPWATEAVAHHSGRPWVLGSWPDGHVTVGAAGARRLAVIGRCPVTAGELSARAGRVRDLADVERAARDLTGSFHLLASVDGRVRARGSASGVRRLFHARVGGAVVAADRADRLAAAAASATGAGPGVDEGILALHLLASPLPYPLDERCVWRGVQGLRLRDCLLIEADGRARPRRWWTPPEAELTLAQGVPAVREALTTAVRACTAGGGTVSSDLSGGMDSTSLCFLTAHEQDRSRPEKARLVTLRWRSLDPDNDDDAWAAHATAMLPGVGHVTPSPHEWPLWYSGLTDMTGSTVPTDEPGPWVRDSARITTAARLMTARGSRLHMTGGGGDELFSALPPHLHDYVRSHPLAAFARLRAHRDSQHWPLWPLLRRLADRRTFAQWVAAWADSLTEPEPPPTTPSHRAPSTAWGVDLRMPSWATPDAVRAVQSLLHEAAGTAEALAPRRGQHTALACVRNGGRGVRQLDHVFSREGLAYAAPYLDDQVLDAALAIRVSERSAPGRYKPVLAAAMDGIVPGSVLRRRTKGEYSVDFHHSLRHNRAALVELFDDSHLARAGLIDAAAVRTSLLGVHPTPDALRSLGPSLGSEIWLRTRAGNVRPPSPATTLGAP</sequence>
<proteinExistence type="predicted"/>
<keyword evidence="3" id="KW-0028">Amino-acid biosynthesis</keyword>
<dbReference type="Gene3D" id="3.40.50.620">
    <property type="entry name" value="HUPs"/>
    <property type="match status" value="2"/>
</dbReference>
<dbReference type="Pfam" id="PF00733">
    <property type="entry name" value="Asn_synthase"/>
    <property type="match status" value="1"/>
</dbReference>
<dbReference type="EMBL" id="CP021744">
    <property type="protein sequence ID" value="ARZ72457.1"/>
    <property type="molecule type" value="Genomic_DNA"/>
</dbReference>
<name>A0A1Z2LDS2_9ACTN</name>
<dbReference type="InterPro" id="IPR014729">
    <property type="entry name" value="Rossmann-like_a/b/a_fold"/>
</dbReference>
<dbReference type="SUPFAM" id="SSF52402">
    <property type="entry name" value="Adenine nucleotide alpha hydrolases-like"/>
    <property type="match status" value="1"/>
</dbReference>
<evidence type="ECO:0000313" key="6">
    <source>
        <dbReference type="EMBL" id="ARZ72457.1"/>
    </source>
</evidence>
<evidence type="ECO:0000313" key="7">
    <source>
        <dbReference type="Proteomes" id="UP000195755"/>
    </source>
</evidence>
<dbReference type="Proteomes" id="UP000195755">
    <property type="component" value="Chromosome"/>
</dbReference>
<dbReference type="PANTHER" id="PTHR43284">
    <property type="entry name" value="ASPARAGINE SYNTHETASE (GLUTAMINE-HYDROLYZING)"/>
    <property type="match status" value="1"/>
</dbReference>
<dbReference type="GO" id="GO:0006529">
    <property type="term" value="P:asparagine biosynthetic process"/>
    <property type="evidence" value="ECO:0007669"/>
    <property type="project" value="UniProtKB-KW"/>
</dbReference>
<dbReference type="RefSeq" id="WP_087930067.1">
    <property type="nucleotide sequence ID" value="NZ_CP021744.1"/>
</dbReference>
<dbReference type="InterPro" id="IPR001962">
    <property type="entry name" value="Asn_synthase"/>
</dbReference>
<evidence type="ECO:0000256" key="2">
    <source>
        <dbReference type="ARBA" id="ARBA00012737"/>
    </source>
</evidence>
<feature type="domain" description="Asparagine synthetase" evidence="5">
    <location>
        <begin position="216"/>
        <end position="591"/>
    </location>
</feature>
<evidence type="ECO:0000256" key="4">
    <source>
        <dbReference type="ARBA" id="ARBA00048741"/>
    </source>
</evidence>
<dbReference type="OrthoDB" id="7053173at2"/>
<dbReference type="InterPro" id="IPR051786">
    <property type="entry name" value="ASN_synthetase/amidase"/>
</dbReference>
<gene>
    <name evidence="6" type="ORF">SMD11_6881</name>
</gene>